<sequence>MVVIDRLSKYNHFTALLDNFSSKSVAIAFLNDIVRLHGIPTTIFTNRKPRFMHTFWQELYSLQRTKLAISTPYHPQIDSQTEVINKCLEMYLKCFLADTPHAWIPMLPWAKYWYNTAFQTMACMTPFEILYKHPPPTIARYIQDTSRSPLIDEYIRDRDATLHLLKTNLLRAQAKMKAQADKYHCDLVLEAVLQSIGMVAYKLDLLATAKVHHVFHVSLLHKCIGIPDVLAKLQSNISSNGMVFPMKQIVERTKPTCFAVFLTGTLKARFFPNRGIVLSQRKYALELIAEAGLEGAKPVSTPMEQNRRLTTQEYDQCLHIEGGDDLLEDVIAYKRLIGKLLYLTSTRRDIAYSVQYLSQFMQQPKKSHYEAALRIVKYVKKNPGQGFYCLRKSFYI</sequence>
<dbReference type="Pfam" id="PF24626">
    <property type="entry name" value="SH3_Tf2-1"/>
    <property type="match status" value="1"/>
</dbReference>
<organism evidence="2 3">
    <name type="scientific">Gossypium anomalum</name>
    <dbReference type="NCBI Taxonomy" id="47600"/>
    <lineage>
        <taxon>Eukaryota</taxon>
        <taxon>Viridiplantae</taxon>
        <taxon>Streptophyta</taxon>
        <taxon>Embryophyta</taxon>
        <taxon>Tracheophyta</taxon>
        <taxon>Spermatophyta</taxon>
        <taxon>Magnoliopsida</taxon>
        <taxon>eudicotyledons</taxon>
        <taxon>Gunneridae</taxon>
        <taxon>Pentapetalae</taxon>
        <taxon>rosids</taxon>
        <taxon>malvids</taxon>
        <taxon>Malvales</taxon>
        <taxon>Malvaceae</taxon>
        <taxon>Malvoideae</taxon>
        <taxon>Gossypium</taxon>
    </lineage>
</organism>
<dbReference type="Gene3D" id="3.30.420.10">
    <property type="entry name" value="Ribonuclease H-like superfamily/Ribonuclease H"/>
    <property type="match status" value="1"/>
</dbReference>
<keyword evidence="3" id="KW-1185">Reference proteome</keyword>
<dbReference type="SUPFAM" id="SSF53098">
    <property type="entry name" value="Ribonuclease H-like"/>
    <property type="match status" value="1"/>
</dbReference>
<protein>
    <recommendedName>
        <fullName evidence="1">Integrase catalytic domain-containing protein</fullName>
    </recommendedName>
</protein>
<dbReference type="EMBL" id="JAHUZN010000008">
    <property type="protein sequence ID" value="KAG8485188.1"/>
    <property type="molecule type" value="Genomic_DNA"/>
</dbReference>
<dbReference type="PANTHER" id="PTHR45835">
    <property type="entry name" value="YALI0A06105P"/>
    <property type="match status" value="1"/>
</dbReference>
<accession>A0A8J5YJQ7</accession>
<dbReference type="InterPro" id="IPR036397">
    <property type="entry name" value="RNaseH_sf"/>
</dbReference>
<dbReference type="PANTHER" id="PTHR45835:SF90">
    <property type="entry name" value="INTEGRASE CATALYTIC DOMAIN-CONTAINING PROTEIN"/>
    <property type="match status" value="1"/>
</dbReference>
<name>A0A8J5YJQ7_9ROSI</name>
<evidence type="ECO:0000313" key="2">
    <source>
        <dbReference type="EMBL" id="KAG8485188.1"/>
    </source>
</evidence>
<evidence type="ECO:0000313" key="3">
    <source>
        <dbReference type="Proteomes" id="UP000701853"/>
    </source>
</evidence>
<gene>
    <name evidence="2" type="ORF">CXB51_021841</name>
</gene>
<dbReference type="InterPro" id="IPR012337">
    <property type="entry name" value="RNaseH-like_sf"/>
</dbReference>
<feature type="domain" description="Integrase catalytic" evidence="1">
    <location>
        <begin position="1"/>
        <end position="134"/>
    </location>
</feature>
<evidence type="ECO:0000259" key="1">
    <source>
        <dbReference type="PROSITE" id="PS50994"/>
    </source>
</evidence>
<comment type="caution">
    <text evidence="2">The sequence shown here is derived from an EMBL/GenBank/DDBJ whole genome shotgun (WGS) entry which is preliminary data.</text>
</comment>
<reference evidence="2 3" key="1">
    <citation type="journal article" date="2021" name="bioRxiv">
        <title>The Gossypium anomalum genome as a resource for cotton improvement and evolutionary analysis of hybrid incompatibility.</title>
        <authorList>
            <person name="Grover C.E."/>
            <person name="Yuan D."/>
            <person name="Arick M.A."/>
            <person name="Miller E.R."/>
            <person name="Hu G."/>
            <person name="Peterson D.G."/>
            <person name="Wendel J.F."/>
            <person name="Udall J.A."/>
        </authorList>
    </citation>
    <scope>NUCLEOTIDE SEQUENCE [LARGE SCALE GENOMIC DNA]</scope>
    <source>
        <strain evidence="2">JFW-Udall</strain>
        <tissue evidence="2">Leaf</tissue>
    </source>
</reference>
<dbReference type="GO" id="GO:0015074">
    <property type="term" value="P:DNA integration"/>
    <property type="evidence" value="ECO:0007669"/>
    <property type="project" value="InterPro"/>
</dbReference>
<proteinExistence type="predicted"/>
<dbReference type="OrthoDB" id="5554229at2759"/>
<dbReference type="GO" id="GO:0003676">
    <property type="term" value="F:nucleic acid binding"/>
    <property type="evidence" value="ECO:0007669"/>
    <property type="project" value="InterPro"/>
</dbReference>
<dbReference type="InterPro" id="IPR001584">
    <property type="entry name" value="Integrase_cat-core"/>
</dbReference>
<dbReference type="Proteomes" id="UP000701853">
    <property type="component" value="Chromosome 8"/>
</dbReference>
<dbReference type="AlphaFoldDB" id="A0A8J5YJQ7"/>
<dbReference type="InterPro" id="IPR056924">
    <property type="entry name" value="SH3_Tf2-1"/>
</dbReference>
<dbReference type="PROSITE" id="PS50994">
    <property type="entry name" value="INTEGRASE"/>
    <property type="match status" value="1"/>
</dbReference>